<feature type="coiled-coil region" evidence="1">
    <location>
        <begin position="126"/>
        <end position="189"/>
    </location>
</feature>
<comment type="caution">
    <text evidence="3">The sequence shown here is derived from an EMBL/GenBank/DDBJ whole genome shotgun (WGS) entry which is preliminary data.</text>
</comment>
<keyword evidence="4" id="KW-1185">Reference proteome</keyword>
<feature type="chain" id="PRO_5046580920" evidence="2">
    <location>
        <begin position="25"/>
        <end position="207"/>
    </location>
</feature>
<dbReference type="Proteomes" id="UP000620262">
    <property type="component" value="Unassembled WGS sequence"/>
</dbReference>
<gene>
    <name evidence="3" type="ORF">H4W29_003269</name>
</gene>
<evidence type="ECO:0000256" key="1">
    <source>
        <dbReference type="SAM" id="Coils"/>
    </source>
</evidence>
<evidence type="ECO:0000313" key="3">
    <source>
        <dbReference type="EMBL" id="MBE1506088.1"/>
    </source>
</evidence>
<evidence type="ECO:0000313" key="4">
    <source>
        <dbReference type="Proteomes" id="UP000620262"/>
    </source>
</evidence>
<proteinExistence type="predicted"/>
<keyword evidence="2" id="KW-0732">Signal</keyword>
<dbReference type="SUPFAM" id="SSF57997">
    <property type="entry name" value="Tropomyosin"/>
    <property type="match status" value="1"/>
</dbReference>
<dbReference type="Gene3D" id="1.10.287.1490">
    <property type="match status" value="1"/>
</dbReference>
<evidence type="ECO:0000256" key="2">
    <source>
        <dbReference type="SAM" id="SignalP"/>
    </source>
</evidence>
<dbReference type="RefSeq" id="WP_192729838.1">
    <property type="nucleotide sequence ID" value="NZ_BAAAVL010000005.1"/>
</dbReference>
<dbReference type="EMBL" id="JADBEC010000001">
    <property type="protein sequence ID" value="MBE1506088.1"/>
    <property type="molecule type" value="Genomic_DNA"/>
</dbReference>
<dbReference type="PROSITE" id="PS51257">
    <property type="entry name" value="PROKAR_LIPOPROTEIN"/>
    <property type="match status" value="1"/>
</dbReference>
<keyword evidence="1" id="KW-0175">Coiled coil</keyword>
<reference evidence="3 4" key="1">
    <citation type="submission" date="2020-10" db="EMBL/GenBank/DDBJ databases">
        <title>Sequencing the genomes of 1000 actinobacteria strains.</title>
        <authorList>
            <person name="Klenk H.-P."/>
        </authorList>
    </citation>
    <scope>NUCLEOTIDE SEQUENCE [LARGE SCALE GENOMIC DNA]</scope>
    <source>
        <strain evidence="3 4">DSM 7307</strain>
    </source>
</reference>
<feature type="signal peptide" evidence="2">
    <location>
        <begin position="1"/>
        <end position="24"/>
    </location>
</feature>
<accession>A0ABR9ISB4</accession>
<name>A0ABR9ISB4_RHIVS</name>
<protein>
    <submittedName>
        <fullName evidence="3">Chaperonin cofactor prefoldin</fullName>
    </submittedName>
</protein>
<organism evidence="3 4">
    <name type="scientific">Rhizobium viscosum</name>
    <name type="common">Arthrobacter viscosus</name>
    <dbReference type="NCBI Taxonomy" id="1673"/>
    <lineage>
        <taxon>Bacteria</taxon>
        <taxon>Pseudomonadati</taxon>
        <taxon>Pseudomonadota</taxon>
        <taxon>Alphaproteobacteria</taxon>
        <taxon>Hyphomicrobiales</taxon>
        <taxon>Rhizobiaceae</taxon>
        <taxon>Rhizobium/Agrobacterium group</taxon>
        <taxon>Rhizobium</taxon>
    </lineage>
</organism>
<dbReference type="Pfam" id="PF10973">
    <property type="entry name" value="DUF2799"/>
    <property type="match status" value="1"/>
</dbReference>
<sequence length="207" mass="23249">MLRLLFTFAAIGFSLFLASCNTLSKEECVAADWRVIGESDGAAGYEPQERFAAHAKSCERVKIVPDQTIWYQGYQAGLVRYCTPMSGLMHGQAGHGYSNVCPPVAAAGFLRGYTLGNRQHSLQSRLSSLQSDYGSKEAEIDDLSRKLKDAPDADRHDIRRRMDDLEDDMRRIRREQRDVEDELDDASAEVQWFQQNPNAAPPVMPGY</sequence>
<dbReference type="InterPro" id="IPR021242">
    <property type="entry name" value="DUF2799"/>
</dbReference>